<comment type="subcellular location">
    <subcellularLocation>
        <location evidence="7">Membrane</location>
        <topology evidence="7">Single-pass type II membrane protein</topology>
    </subcellularLocation>
</comment>
<dbReference type="EMBL" id="SBIW01000003">
    <property type="protein sequence ID" value="RWY54152.1"/>
    <property type="molecule type" value="Genomic_DNA"/>
</dbReference>
<keyword evidence="7" id="KW-0812">Transmembrane</keyword>
<dbReference type="PROSITE" id="PS00761">
    <property type="entry name" value="SPASE_I_3"/>
    <property type="match status" value="1"/>
</dbReference>
<evidence type="ECO:0000313" key="10">
    <source>
        <dbReference type="Proteomes" id="UP000286701"/>
    </source>
</evidence>
<comment type="caution">
    <text evidence="9">The sequence shown here is derived from an EMBL/GenBank/DDBJ whole genome shotgun (WGS) entry which is preliminary data.</text>
</comment>
<dbReference type="RefSeq" id="WP_128533587.1">
    <property type="nucleotide sequence ID" value="NZ_SBIW01000003.1"/>
</dbReference>
<dbReference type="NCBIfam" id="TIGR02227">
    <property type="entry name" value="sigpep_I_bact"/>
    <property type="match status" value="2"/>
</dbReference>
<dbReference type="InterPro" id="IPR019533">
    <property type="entry name" value="Peptidase_S26"/>
</dbReference>
<feature type="transmembrane region" description="Helical" evidence="7">
    <location>
        <begin position="27"/>
        <end position="48"/>
    </location>
</feature>
<gene>
    <name evidence="9" type="primary">lepB</name>
    <name evidence="9" type="ORF">EPL05_08910</name>
</gene>
<evidence type="ECO:0000256" key="1">
    <source>
        <dbReference type="ARBA" id="ARBA00000677"/>
    </source>
</evidence>
<dbReference type="GO" id="GO:0009003">
    <property type="term" value="F:signal peptidase activity"/>
    <property type="evidence" value="ECO:0007669"/>
    <property type="project" value="UniProtKB-EC"/>
</dbReference>
<dbReference type="PANTHER" id="PTHR43390">
    <property type="entry name" value="SIGNAL PEPTIDASE I"/>
    <property type="match status" value="1"/>
</dbReference>
<dbReference type="GO" id="GO:0016020">
    <property type="term" value="C:membrane"/>
    <property type="evidence" value="ECO:0007669"/>
    <property type="project" value="UniProtKB-SubCell"/>
</dbReference>
<keyword evidence="5 7" id="KW-0378">Hydrolase</keyword>
<feature type="active site" evidence="6">
    <location>
        <position position="52"/>
    </location>
</feature>
<dbReference type="PRINTS" id="PR00727">
    <property type="entry name" value="LEADERPTASE"/>
</dbReference>
<dbReference type="GO" id="GO:0004252">
    <property type="term" value="F:serine-type endopeptidase activity"/>
    <property type="evidence" value="ECO:0007669"/>
    <property type="project" value="InterPro"/>
</dbReference>
<dbReference type="Pfam" id="PF10502">
    <property type="entry name" value="Peptidase_S26"/>
    <property type="match status" value="2"/>
</dbReference>
<evidence type="ECO:0000256" key="5">
    <source>
        <dbReference type="ARBA" id="ARBA00022801"/>
    </source>
</evidence>
<evidence type="ECO:0000256" key="2">
    <source>
        <dbReference type="ARBA" id="ARBA00009370"/>
    </source>
</evidence>
<dbReference type="EC" id="3.4.21.89" evidence="3 7"/>
<keyword evidence="7" id="KW-1133">Transmembrane helix</keyword>
<feature type="active site" evidence="6">
    <location>
        <position position="139"/>
    </location>
</feature>
<dbReference type="SUPFAM" id="SSF51306">
    <property type="entry name" value="LexA/Signal peptidase"/>
    <property type="match status" value="1"/>
</dbReference>
<evidence type="ECO:0000256" key="4">
    <source>
        <dbReference type="ARBA" id="ARBA00019232"/>
    </source>
</evidence>
<keyword evidence="10" id="KW-1185">Reference proteome</keyword>
<keyword evidence="7" id="KW-0645">Protease</keyword>
<comment type="catalytic activity">
    <reaction evidence="1 7">
        <text>Cleavage of hydrophobic, N-terminal signal or leader sequences from secreted and periplasmic proteins.</text>
        <dbReference type="EC" id="3.4.21.89"/>
    </reaction>
</comment>
<keyword evidence="7" id="KW-0472">Membrane</keyword>
<dbReference type="AlphaFoldDB" id="A0A444MR95"/>
<dbReference type="Proteomes" id="UP000286701">
    <property type="component" value="Unassembled WGS sequence"/>
</dbReference>
<proteinExistence type="inferred from homology"/>
<dbReference type="InterPro" id="IPR019758">
    <property type="entry name" value="Pept_S26A_signal_pept_1_CS"/>
</dbReference>
<organism evidence="9 10">
    <name type="scientific">Mucilaginibacter gilvus</name>
    <dbReference type="NCBI Taxonomy" id="2305909"/>
    <lineage>
        <taxon>Bacteria</taxon>
        <taxon>Pseudomonadati</taxon>
        <taxon>Bacteroidota</taxon>
        <taxon>Sphingobacteriia</taxon>
        <taxon>Sphingobacteriales</taxon>
        <taxon>Sphingobacteriaceae</taxon>
        <taxon>Mucilaginibacter</taxon>
    </lineage>
</organism>
<dbReference type="PANTHER" id="PTHR43390:SF1">
    <property type="entry name" value="CHLOROPLAST PROCESSING PEPTIDASE"/>
    <property type="match status" value="1"/>
</dbReference>
<evidence type="ECO:0000256" key="6">
    <source>
        <dbReference type="PIRSR" id="PIRSR600223-1"/>
    </source>
</evidence>
<feature type="domain" description="Peptidase S26" evidence="8">
    <location>
        <begin position="22"/>
        <end position="179"/>
    </location>
</feature>
<protein>
    <recommendedName>
        <fullName evidence="4 7">Signal peptidase I</fullName>
        <ecNumber evidence="3 7">3.4.21.89</ecNumber>
    </recommendedName>
</protein>
<accession>A0A444MR95</accession>
<reference evidence="9 10" key="1">
    <citation type="submission" date="2019-01" db="EMBL/GenBank/DDBJ databases">
        <title>Mucilaginibacter antarcticum sp. nov., isolated from antarctic soil.</title>
        <authorList>
            <person name="Yan Y.-Q."/>
            <person name="Du Z.-J."/>
        </authorList>
    </citation>
    <scope>NUCLEOTIDE SEQUENCE [LARGE SCALE GENOMIC DNA]</scope>
    <source>
        <strain evidence="9 10">F01003</strain>
    </source>
</reference>
<evidence type="ECO:0000256" key="3">
    <source>
        <dbReference type="ARBA" id="ARBA00013208"/>
    </source>
</evidence>
<feature type="domain" description="Peptidase S26" evidence="8">
    <location>
        <begin position="265"/>
        <end position="342"/>
    </location>
</feature>
<dbReference type="InterPro" id="IPR000223">
    <property type="entry name" value="Pept_S26A_signal_pept_1"/>
</dbReference>
<dbReference type="Gene3D" id="2.10.109.10">
    <property type="entry name" value="Umud Fragment, subunit A"/>
    <property type="match status" value="2"/>
</dbReference>
<dbReference type="GO" id="GO:0006465">
    <property type="term" value="P:signal peptide processing"/>
    <property type="evidence" value="ECO:0007669"/>
    <property type="project" value="InterPro"/>
</dbReference>
<sequence>MNWKFLSRKKTDTAKPKKSKTREWIDAILFALVASTIIRGLLFSAFAIPSASMEGSLMTGDYLFVSKLSYGARMPMTPVAIPFTESTIYGNMKTYWDGIQLPYYRLPGLGDVKKGDAVVFNYPAETVPRPVDMRVHYIKRCVGLPGETVTIVNGQAYTDGKIVKNAPQAQTSYLVVTNGTPLNQDVLTDLHVEVRGFDGTSTYEMVIPTDSYSQVKNFSNVKSVTQVNEPKGEVDSQVFPKNALFKWNQDNYGPILIPKKGTVIQLNDSTVALYSRAIEVYEHNKLEIKGKEVFINDKKADNYTFKMNYYWMMGDNRHNSVDSRFWGFVPEDHIVGKAVITWMSIDSTQSFFKKIRWNRIFRPIPRVEQ</sequence>
<dbReference type="CDD" id="cd06530">
    <property type="entry name" value="S26_SPase_I"/>
    <property type="match status" value="2"/>
</dbReference>
<evidence type="ECO:0000256" key="7">
    <source>
        <dbReference type="RuleBase" id="RU362042"/>
    </source>
</evidence>
<evidence type="ECO:0000313" key="9">
    <source>
        <dbReference type="EMBL" id="RWY54152.1"/>
    </source>
</evidence>
<evidence type="ECO:0000259" key="8">
    <source>
        <dbReference type="Pfam" id="PF10502"/>
    </source>
</evidence>
<dbReference type="OrthoDB" id="9802919at2"/>
<dbReference type="InterPro" id="IPR036286">
    <property type="entry name" value="LexA/Signal_pep-like_sf"/>
</dbReference>
<comment type="similarity">
    <text evidence="2 7">Belongs to the peptidase S26 family.</text>
</comment>
<name>A0A444MR95_9SPHI</name>